<reference evidence="5 6" key="1">
    <citation type="submission" date="2022-11" db="EMBL/GenBank/DDBJ databases">
        <title>Genome sequencing of Acetobacter type strain.</title>
        <authorList>
            <person name="Heo J."/>
            <person name="Lee D."/>
            <person name="Han B.-H."/>
            <person name="Hong S.-B."/>
            <person name="Kwon S.-W."/>
        </authorList>
    </citation>
    <scope>NUCLEOTIDE SEQUENCE [LARGE SCALE GENOMIC DNA]</scope>
    <source>
        <strain evidence="5 6">KACC 21253</strain>
    </source>
</reference>
<evidence type="ECO:0000259" key="4">
    <source>
        <dbReference type="Pfam" id="PF05506"/>
    </source>
</evidence>
<proteinExistence type="inferred from homology"/>
<name>A0ABT3QGC2_9PROT</name>
<dbReference type="InterPro" id="IPR007312">
    <property type="entry name" value="Phosphoesterase"/>
</dbReference>
<dbReference type="Proteomes" id="UP001301152">
    <property type="component" value="Unassembled WGS sequence"/>
</dbReference>
<feature type="domain" description="Bacterial phospholipase C C-terminal" evidence="4">
    <location>
        <begin position="504"/>
        <end position="585"/>
    </location>
</feature>
<sequence length="692" mass="77114">MSSDIYRRSLLTAGAGLSLSGLLPSIQRARAIPARRESGTISDVRHIVILMQENRSFDHYLGHLSGVRGYGDRHVVHGPEGFPVWWQQRHKSADGWITPFHLPTQTTSAQCVMDLDHSWTPTHAAINKGWNNQWPRYKTDMTMGYYTRDDIPFHYALADAFTVCDHWFCSTPTQTHPNRYYLMTGMVDPAGTGGGPVLDNRDWVDRPFYSNVAAPFSWTTYPERLQDAGIDWRIYQQSMSVSDIENGNFGTNVLMNFRNFVDAPQGSPLYERAMTARTLDNLRQDVLADRLPQVSWVLPPAAYSEHPRWTPGYGATFISRTLDALTANPEVWARTVFLVMYDENDGYFDHMPPPQPPTPVLPGKSTVDTTGEIHDRVAAFRPESQTADMLPFGLGPRVPAFIISPWSTGGFVSSEVFDHTSVIRFIEARFGVKEPNITPWRRAICGDLTGAFDFTRKRTVLPPLPDTTAYRKIADTSCKLPAVIVPHQSRIEDMGRQETGVRLARPLPYDLTADLVPSAPGVLTLNMRNDGKQAACLYVYRDTTHETPRRYTIGAGKALQDVWSVQQGDSHKITVLGPNGFARYFYVPDATTMSLTACHDAVTGNLILKAVNSGAVSRRLLLRDNAYGAADRSFDVPGQSSSSLPVNLANSHHWYDLTVITEGEDRNEIRLAGHVETGRISITDPAMGVISG</sequence>
<dbReference type="Pfam" id="PF04185">
    <property type="entry name" value="Phosphoesterase"/>
    <property type="match status" value="1"/>
</dbReference>
<dbReference type="InterPro" id="IPR017850">
    <property type="entry name" value="Alkaline_phosphatase_core_sf"/>
</dbReference>
<keyword evidence="6" id="KW-1185">Reference proteome</keyword>
<evidence type="ECO:0000256" key="2">
    <source>
        <dbReference type="ARBA" id="ARBA00012018"/>
    </source>
</evidence>
<evidence type="ECO:0000313" key="6">
    <source>
        <dbReference type="Proteomes" id="UP001301152"/>
    </source>
</evidence>
<dbReference type="PROSITE" id="PS51318">
    <property type="entry name" value="TAT"/>
    <property type="match status" value="1"/>
</dbReference>
<dbReference type="EMBL" id="JAPIUZ010000005">
    <property type="protein sequence ID" value="MCX2564334.1"/>
    <property type="molecule type" value="Genomic_DNA"/>
</dbReference>
<dbReference type="Gene3D" id="3.40.720.10">
    <property type="entry name" value="Alkaline Phosphatase, subunit A"/>
    <property type="match status" value="2"/>
</dbReference>
<protein>
    <recommendedName>
        <fullName evidence="2">phospholipase C</fullName>
        <ecNumber evidence="2">3.1.4.3</ecNumber>
    </recommendedName>
</protein>
<dbReference type="InterPro" id="IPR017767">
    <property type="entry name" value="PC-PLC"/>
</dbReference>
<dbReference type="CDD" id="cd16014">
    <property type="entry name" value="PLC"/>
    <property type="match status" value="1"/>
</dbReference>
<organism evidence="5 6">
    <name type="scientific">Acetobacter thailandicus</name>
    <dbReference type="NCBI Taxonomy" id="1502842"/>
    <lineage>
        <taxon>Bacteria</taxon>
        <taxon>Pseudomonadati</taxon>
        <taxon>Pseudomonadota</taxon>
        <taxon>Alphaproteobacteria</taxon>
        <taxon>Acetobacterales</taxon>
        <taxon>Acetobacteraceae</taxon>
        <taxon>Acetobacter</taxon>
    </lineage>
</organism>
<comment type="caution">
    <text evidence="5">The sequence shown here is derived from an EMBL/GenBank/DDBJ whole genome shotgun (WGS) entry which is preliminary data.</text>
</comment>
<dbReference type="RefSeq" id="WP_173559765.1">
    <property type="nucleotide sequence ID" value="NZ_JAPIUZ010000005.1"/>
</dbReference>
<comment type="similarity">
    <text evidence="1">Belongs to the bacterial phospholipase C family.</text>
</comment>
<accession>A0ABT3QGC2</accession>
<evidence type="ECO:0000256" key="3">
    <source>
        <dbReference type="ARBA" id="ARBA00022801"/>
    </source>
</evidence>
<evidence type="ECO:0000256" key="1">
    <source>
        <dbReference type="ARBA" id="ARBA00009717"/>
    </source>
</evidence>
<gene>
    <name evidence="5" type="ORF">OQ497_10230</name>
</gene>
<dbReference type="InterPro" id="IPR006311">
    <property type="entry name" value="TAT_signal"/>
</dbReference>
<feature type="domain" description="Bacterial phospholipase C C-terminal" evidence="4">
    <location>
        <begin position="596"/>
        <end position="674"/>
    </location>
</feature>
<dbReference type="PANTHER" id="PTHR31956:SF1">
    <property type="entry name" value="NON-SPECIFIC PHOSPHOLIPASE C1"/>
    <property type="match status" value="1"/>
</dbReference>
<evidence type="ECO:0000313" key="5">
    <source>
        <dbReference type="EMBL" id="MCX2564334.1"/>
    </source>
</evidence>
<dbReference type="EC" id="3.1.4.3" evidence="2"/>
<dbReference type="NCBIfam" id="TIGR03396">
    <property type="entry name" value="PC_PLC"/>
    <property type="match status" value="1"/>
</dbReference>
<dbReference type="Pfam" id="PF05506">
    <property type="entry name" value="PLipase_C_C"/>
    <property type="match status" value="2"/>
</dbReference>
<dbReference type="PANTHER" id="PTHR31956">
    <property type="entry name" value="NON-SPECIFIC PHOSPHOLIPASE C4-RELATED"/>
    <property type="match status" value="1"/>
</dbReference>
<dbReference type="InterPro" id="IPR008475">
    <property type="entry name" value="PLipase_C_C"/>
</dbReference>
<keyword evidence="3" id="KW-0378">Hydrolase</keyword>